<keyword evidence="8" id="KW-1278">Translocase</keyword>
<feature type="transmembrane region" description="Helical" evidence="17">
    <location>
        <begin position="273"/>
        <end position="299"/>
    </location>
</feature>
<dbReference type="InterPro" id="IPR010934">
    <property type="entry name" value="NADH_DH_su5_C"/>
</dbReference>
<protein>
    <recommendedName>
        <fullName evidence="3">NADH-ubiquinone oxidoreductase chain 5</fullName>
        <ecNumber evidence="2">7.1.1.2</ecNumber>
    </recommendedName>
    <alternativeName>
        <fullName evidence="15">NADH dehydrogenase subunit 5</fullName>
    </alternativeName>
</protein>
<dbReference type="GO" id="GO:0005743">
    <property type="term" value="C:mitochondrial inner membrane"/>
    <property type="evidence" value="ECO:0007669"/>
    <property type="project" value="UniProtKB-SubCell"/>
</dbReference>
<organism evidence="20">
    <name type="scientific">Scrobicularia plana</name>
    <dbReference type="NCBI Taxonomy" id="665965"/>
    <lineage>
        <taxon>Eukaryota</taxon>
        <taxon>Metazoa</taxon>
        <taxon>Spiralia</taxon>
        <taxon>Lophotrochozoa</taxon>
        <taxon>Mollusca</taxon>
        <taxon>Bivalvia</taxon>
        <taxon>Autobranchia</taxon>
        <taxon>Heteroconchia</taxon>
        <taxon>Euheterodonta</taxon>
        <taxon>Imparidentia</taxon>
        <taxon>Neoheterodontei</taxon>
        <taxon>Cardiida</taxon>
        <taxon>Tellinoidea</taxon>
        <taxon>Scrobiculariidae</taxon>
        <taxon>Scrobicularia</taxon>
    </lineage>
</organism>
<dbReference type="Pfam" id="PF00361">
    <property type="entry name" value="Proton_antipo_M"/>
    <property type="match status" value="1"/>
</dbReference>
<keyword evidence="4" id="KW-0813">Transport</keyword>
<feature type="transmembrane region" description="Helical" evidence="17">
    <location>
        <begin position="214"/>
        <end position="234"/>
    </location>
</feature>
<evidence type="ECO:0000256" key="1">
    <source>
        <dbReference type="ARBA" id="ARBA00004448"/>
    </source>
</evidence>
<dbReference type="GO" id="GO:0015990">
    <property type="term" value="P:electron transport coupled proton transport"/>
    <property type="evidence" value="ECO:0007669"/>
    <property type="project" value="TreeGrafter"/>
</dbReference>
<dbReference type="PANTHER" id="PTHR42829:SF2">
    <property type="entry name" value="NADH-UBIQUINONE OXIDOREDUCTASE CHAIN 5"/>
    <property type="match status" value="1"/>
</dbReference>
<keyword evidence="5" id="KW-0679">Respiratory chain</keyword>
<evidence type="ECO:0000313" key="20">
    <source>
        <dbReference type="EMBL" id="QID02651.1"/>
    </source>
</evidence>
<reference evidence="20" key="1">
    <citation type="submission" date="2019-09" db="EMBL/GenBank/DDBJ databases">
        <title>Unorthodox features in two venerid bivalves with doubly uniparental inheritance of mitochondria.</title>
        <authorList>
            <person name="Capt C."/>
            <person name="Bouvet K."/>
            <person name="Guerra D."/>
            <person name="Robicheau B.M."/>
            <person name="Stewart D.T."/>
            <person name="Pante E."/>
            <person name="Breton S."/>
        </authorList>
    </citation>
    <scope>NUCLEOTIDE SEQUENCE</scope>
</reference>
<evidence type="ECO:0000256" key="5">
    <source>
        <dbReference type="ARBA" id="ARBA00022660"/>
    </source>
</evidence>
<keyword evidence="9" id="KW-0249">Electron transport</keyword>
<dbReference type="InterPro" id="IPR003945">
    <property type="entry name" value="NU5C-like"/>
</dbReference>
<keyword evidence="13 20" id="KW-0496">Mitochondrion</keyword>
<evidence type="ECO:0000256" key="12">
    <source>
        <dbReference type="ARBA" id="ARBA00023075"/>
    </source>
</evidence>
<dbReference type="GO" id="GO:0042773">
    <property type="term" value="P:ATP synthesis coupled electron transport"/>
    <property type="evidence" value="ECO:0007669"/>
    <property type="project" value="InterPro"/>
</dbReference>
<evidence type="ECO:0000256" key="2">
    <source>
        <dbReference type="ARBA" id="ARBA00012944"/>
    </source>
</evidence>
<feature type="transmembrane region" description="Helical" evidence="17">
    <location>
        <begin position="403"/>
        <end position="427"/>
    </location>
</feature>
<feature type="transmembrane region" description="Helical" evidence="17">
    <location>
        <begin position="176"/>
        <end position="194"/>
    </location>
</feature>
<dbReference type="Pfam" id="PF06455">
    <property type="entry name" value="NADH5_C"/>
    <property type="match status" value="1"/>
</dbReference>
<dbReference type="GO" id="GO:0008137">
    <property type="term" value="F:NADH dehydrogenase (ubiquinone) activity"/>
    <property type="evidence" value="ECO:0007669"/>
    <property type="project" value="UniProtKB-EC"/>
</dbReference>
<dbReference type="GO" id="GO:0003954">
    <property type="term" value="F:NADH dehydrogenase activity"/>
    <property type="evidence" value="ECO:0007669"/>
    <property type="project" value="TreeGrafter"/>
</dbReference>
<evidence type="ECO:0000256" key="11">
    <source>
        <dbReference type="ARBA" id="ARBA00023027"/>
    </source>
</evidence>
<evidence type="ECO:0000256" key="16">
    <source>
        <dbReference type="ARBA" id="ARBA00049551"/>
    </source>
</evidence>
<keyword evidence="10 17" id="KW-1133">Transmembrane helix</keyword>
<evidence type="ECO:0000259" key="18">
    <source>
        <dbReference type="Pfam" id="PF00361"/>
    </source>
</evidence>
<feature type="transmembrane region" description="Helical" evidence="17">
    <location>
        <begin position="319"/>
        <end position="344"/>
    </location>
</feature>
<accession>A0A6H2U251</accession>
<evidence type="ECO:0000256" key="13">
    <source>
        <dbReference type="ARBA" id="ARBA00023128"/>
    </source>
</evidence>
<feature type="transmembrane region" description="Helical" evidence="17">
    <location>
        <begin position="90"/>
        <end position="107"/>
    </location>
</feature>
<sequence length="531" mass="57959">MNYTFKVYSFFNLLMCLLVWITLIGGCLMISNGSVLMEADLLSSSILNLNIPFMVDMYSAIFSITVIMISGCVMYYNGFYMDSEVFYSRFCKLVLLFVLSMFFLIMIPNLLGLMIGWDGLGITSYLLVIYYQDKRSLGSGTLTVLSNRVGDVLFFIAIALCSSLSSWSFLDISMGWYISGLCGVIIVGCMTKSAQMPFSAWLPAAMAAPSPVSALVHSSTLVTAGVYVLVRFSGSIHSGWYLFLGVVSSLTMFMSAISAVFEPDVKKVVALSTLSQLGVMMLALSAGAISVASFSLMGFPFLSGFFSKDLVIESFLSGGISMVLCLMVVLSTCLTGVYSGLLVLSVTSSSMSNSYMGSMNSTSYITFPCSILGVGALGGGYFMQTTVLDFNTVFSLYGNMKMIPFLCFITGVVTVIFYSLSLLGMSYNVVNAHFNSKGLELYYDMAAKMWFMPPLSSDMFSTQVLSLSGDMKSVVEDGYLEYSFGSDSVWKVGNQVSSFYMNTQSDYLGLSFIKGFIFLLSVILMFMSVSM</sequence>
<evidence type="ECO:0000256" key="8">
    <source>
        <dbReference type="ARBA" id="ARBA00022967"/>
    </source>
</evidence>
<evidence type="ECO:0000256" key="9">
    <source>
        <dbReference type="ARBA" id="ARBA00022982"/>
    </source>
</evidence>
<keyword evidence="14 17" id="KW-0472">Membrane</keyword>
<name>A0A6H2U251_9BIVA</name>
<evidence type="ECO:0000256" key="7">
    <source>
        <dbReference type="ARBA" id="ARBA00022792"/>
    </source>
</evidence>
<dbReference type="EC" id="7.1.1.2" evidence="2"/>
<proteinExistence type="predicted"/>
<keyword evidence="11" id="KW-0520">NAD</keyword>
<feature type="transmembrane region" description="Helical" evidence="17">
    <location>
        <begin position="364"/>
        <end position="383"/>
    </location>
</feature>
<evidence type="ECO:0000256" key="4">
    <source>
        <dbReference type="ARBA" id="ARBA00022448"/>
    </source>
</evidence>
<evidence type="ECO:0000256" key="3">
    <source>
        <dbReference type="ARBA" id="ARBA00021096"/>
    </source>
</evidence>
<evidence type="ECO:0000256" key="14">
    <source>
        <dbReference type="ARBA" id="ARBA00023136"/>
    </source>
</evidence>
<dbReference type="AlphaFoldDB" id="A0A6H2U251"/>
<dbReference type="PROSITE" id="PS51257">
    <property type="entry name" value="PROKAR_LIPOPROTEIN"/>
    <property type="match status" value="1"/>
</dbReference>
<evidence type="ECO:0000256" key="15">
    <source>
        <dbReference type="ARBA" id="ARBA00031027"/>
    </source>
</evidence>
<feature type="domain" description="NADH dehydrogenase subunit 5 C-terminal" evidence="19">
    <location>
        <begin position="342"/>
        <end position="526"/>
    </location>
</feature>
<dbReference type="EMBL" id="MN528026">
    <property type="protein sequence ID" value="QID02651.1"/>
    <property type="molecule type" value="Genomic_DNA"/>
</dbReference>
<comment type="catalytic activity">
    <reaction evidence="16">
        <text>a ubiquinone + NADH + 5 H(+)(in) = a ubiquinol + NAD(+) + 4 H(+)(out)</text>
        <dbReference type="Rhea" id="RHEA:29091"/>
        <dbReference type="Rhea" id="RHEA-COMP:9565"/>
        <dbReference type="Rhea" id="RHEA-COMP:9566"/>
        <dbReference type="ChEBI" id="CHEBI:15378"/>
        <dbReference type="ChEBI" id="CHEBI:16389"/>
        <dbReference type="ChEBI" id="CHEBI:17976"/>
        <dbReference type="ChEBI" id="CHEBI:57540"/>
        <dbReference type="ChEBI" id="CHEBI:57945"/>
        <dbReference type="EC" id="7.1.1.2"/>
    </reaction>
</comment>
<dbReference type="PANTHER" id="PTHR42829">
    <property type="entry name" value="NADH-UBIQUINONE OXIDOREDUCTASE CHAIN 5"/>
    <property type="match status" value="1"/>
</dbReference>
<feature type="transmembrane region" description="Helical" evidence="17">
    <location>
        <begin position="507"/>
        <end position="529"/>
    </location>
</feature>
<feature type="transmembrane region" description="Helical" evidence="17">
    <location>
        <begin position="152"/>
        <end position="170"/>
    </location>
</feature>
<feature type="domain" description="NADH:quinone oxidoreductase/Mrp antiporter transmembrane" evidence="18">
    <location>
        <begin position="109"/>
        <end position="290"/>
    </location>
</feature>
<gene>
    <name evidence="20" type="primary">ND5</name>
</gene>
<evidence type="ECO:0000259" key="19">
    <source>
        <dbReference type="Pfam" id="PF06455"/>
    </source>
</evidence>
<evidence type="ECO:0000256" key="10">
    <source>
        <dbReference type="ARBA" id="ARBA00022989"/>
    </source>
</evidence>
<dbReference type="PRINTS" id="PR01434">
    <property type="entry name" value="NADHDHGNASE5"/>
</dbReference>
<keyword evidence="12" id="KW-0830">Ubiquinone</keyword>
<feature type="transmembrane region" description="Helical" evidence="17">
    <location>
        <begin position="57"/>
        <end position="78"/>
    </location>
</feature>
<comment type="subcellular location">
    <subcellularLocation>
        <location evidence="1">Mitochondrion inner membrane</location>
        <topology evidence="1">Multi-pass membrane protein</topology>
    </subcellularLocation>
</comment>
<keyword evidence="6 17" id="KW-0812">Transmembrane</keyword>
<dbReference type="InterPro" id="IPR001750">
    <property type="entry name" value="ND/Mrp_TM"/>
</dbReference>
<feature type="transmembrane region" description="Helical" evidence="17">
    <location>
        <begin position="12"/>
        <end position="37"/>
    </location>
</feature>
<feature type="transmembrane region" description="Helical" evidence="17">
    <location>
        <begin position="240"/>
        <end position="261"/>
    </location>
</feature>
<evidence type="ECO:0000256" key="17">
    <source>
        <dbReference type="SAM" id="Phobius"/>
    </source>
</evidence>
<geneLocation type="mitochondrion" evidence="20"/>
<evidence type="ECO:0000256" key="6">
    <source>
        <dbReference type="ARBA" id="ARBA00022692"/>
    </source>
</evidence>
<keyword evidence="7" id="KW-0999">Mitochondrion inner membrane</keyword>